<evidence type="ECO:0000313" key="1">
    <source>
        <dbReference type="EMBL" id="EFX73501.1"/>
    </source>
</evidence>
<gene>
    <name evidence="1" type="ORF">DAPPUDRAFT_325234</name>
</gene>
<sequence length="64" mass="7425">MHEVWYDINTKCGRLYKFVARKRRAQGVKRSYSKTTALKVDHSDVSVEQFMKAAMLTDSNKKNG</sequence>
<name>E9H438_DAPPU</name>
<organism evidence="1 2">
    <name type="scientific">Daphnia pulex</name>
    <name type="common">Water flea</name>
    <dbReference type="NCBI Taxonomy" id="6669"/>
    <lineage>
        <taxon>Eukaryota</taxon>
        <taxon>Metazoa</taxon>
        <taxon>Ecdysozoa</taxon>
        <taxon>Arthropoda</taxon>
        <taxon>Crustacea</taxon>
        <taxon>Branchiopoda</taxon>
        <taxon>Diplostraca</taxon>
        <taxon>Cladocera</taxon>
        <taxon>Anomopoda</taxon>
        <taxon>Daphniidae</taxon>
        <taxon>Daphnia</taxon>
    </lineage>
</organism>
<dbReference type="KEGG" id="dpx:DAPPUDRAFT_325234"/>
<reference evidence="1 2" key="1">
    <citation type="journal article" date="2011" name="Science">
        <title>The ecoresponsive genome of Daphnia pulex.</title>
        <authorList>
            <person name="Colbourne J.K."/>
            <person name="Pfrender M.E."/>
            <person name="Gilbert D."/>
            <person name="Thomas W.K."/>
            <person name="Tucker A."/>
            <person name="Oakley T.H."/>
            <person name="Tokishita S."/>
            <person name="Aerts A."/>
            <person name="Arnold G.J."/>
            <person name="Basu M.K."/>
            <person name="Bauer D.J."/>
            <person name="Caceres C.E."/>
            <person name="Carmel L."/>
            <person name="Casola C."/>
            <person name="Choi J.H."/>
            <person name="Detter J.C."/>
            <person name="Dong Q."/>
            <person name="Dusheyko S."/>
            <person name="Eads B.D."/>
            <person name="Frohlich T."/>
            <person name="Geiler-Samerotte K.A."/>
            <person name="Gerlach D."/>
            <person name="Hatcher P."/>
            <person name="Jogdeo S."/>
            <person name="Krijgsveld J."/>
            <person name="Kriventseva E.V."/>
            <person name="Kultz D."/>
            <person name="Laforsch C."/>
            <person name="Lindquist E."/>
            <person name="Lopez J."/>
            <person name="Manak J.R."/>
            <person name="Muller J."/>
            <person name="Pangilinan J."/>
            <person name="Patwardhan R.P."/>
            <person name="Pitluck S."/>
            <person name="Pritham E.J."/>
            <person name="Rechtsteiner A."/>
            <person name="Rho M."/>
            <person name="Rogozin I.B."/>
            <person name="Sakarya O."/>
            <person name="Salamov A."/>
            <person name="Schaack S."/>
            <person name="Shapiro H."/>
            <person name="Shiga Y."/>
            <person name="Skalitzky C."/>
            <person name="Smith Z."/>
            <person name="Souvorov A."/>
            <person name="Sung W."/>
            <person name="Tang Z."/>
            <person name="Tsuchiya D."/>
            <person name="Tu H."/>
            <person name="Vos H."/>
            <person name="Wang M."/>
            <person name="Wolf Y.I."/>
            <person name="Yamagata H."/>
            <person name="Yamada T."/>
            <person name="Ye Y."/>
            <person name="Shaw J.R."/>
            <person name="Andrews J."/>
            <person name="Crease T.J."/>
            <person name="Tang H."/>
            <person name="Lucas S.M."/>
            <person name="Robertson H.M."/>
            <person name="Bork P."/>
            <person name="Koonin E.V."/>
            <person name="Zdobnov E.M."/>
            <person name="Grigoriev I.V."/>
            <person name="Lynch M."/>
            <person name="Boore J.L."/>
        </authorList>
    </citation>
    <scope>NUCLEOTIDE SEQUENCE [LARGE SCALE GENOMIC DNA]</scope>
</reference>
<evidence type="ECO:0000313" key="2">
    <source>
        <dbReference type="Proteomes" id="UP000000305"/>
    </source>
</evidence>
<dbReference type="HOGENOM" id="CLU_2869864_0_0_1"/>
<dbReference type="Proteomes" id="UP000000305">
    <property type="component" value="Unassembled WGS sequence"/>
</dbReference>
<accession>E9H438</accession>
<keyword evidence="2" id="KW-1185">Reference proteome</keyword>
<dbReference type="EMBL" id="GL732590">
    <property type="protein sequence ID" value="EFX73501.1"/>
    <property type="molecule type" value="Genomic_DNA"/>
</dbReference>
<dbReference type="AlphaFoldDB" id="E9H438"/>
<proteinExistence type="predicted"/>
<protein>
    <submittedName>
        <fullName evidence="1">Uncharacterized protein</fullName>
    </submittedName>
</protein>
<dbReference type="InParanoid" id="E9H438"/>